<dbReference type="Pfam" id="PF04324">
    <property type="entry name" value="Fer2_BFD"/>
    <property type="match status" value="1"/>
</dbReference>
<reference evidence="10" key="1">
    <citation type="submission" date="2018-05" db="EMBL/GenBank/DDBJ databases">
        <authorList>
            <person name="Lanie J.A."/>
            <person name="Ng W.-L."/>
            <person name="Kazmierczak K.M."/>
            <person name="Andrzejewski T.M."/>
            <person name="Davidsen T.M."/>
            <person name="Wayne K.J."/>
            <person name="Tettelin H."/>
            <person name="Glass J.I."/>
            <person name="Rusch D."/>
            <person name="Podicherti R."/>
            <person name="Tsui H.-C.T."/>
            <person name="Winkler M.E."/>
        </authorList>
    </citation>
    <scope>NUCLEOTIDE SEQUENCE</scope>
</reference>
<name>A0A381T579_9ZZZZ</name>
<gene>
    <name evidence="10" type="ORF">METZ01_LOCUS63753</name>
</gene>
<evidence type="ECO:0000256" key="8">
    <source>
        <dbReference type="ARBA" id="ARBA00046332"/>
    </source>
</evidence>
<dbReference type="EMBL" id="UINC01003989">
    <property type="protein sequence ID" value="SVA10899.1"/>
    <property type="molecule type" value="Genomic_DNA"/>
</dbReference>
<evidence type="ECO:0000256" key="7">
    <source>
        <dbReference type="ARBA" id="ARBA00039386"/>
    </source>
</evidence>
<dbReference type="InterPro" id="IPR041854">
    <property type="entry name" value="BFD-like_2Fe2S-bd_dom_sf"/>
</dbReference>
<dbReference type="InterPro" id="IPR052371">
    <property type="entry name" value="BFD-associated_ferredoxin"/>
</dbReference>
<feature type="domain" description="BFD-like [2Fe-2S]-binding" evidence="9">
    <location>
        <begin position="2"/>
        <end position="51"/>
    </location>
</feature>
<protein>
    <recommendedName>
        <fullName evidence="7">Bacterioferritin-associated ferredoxin</fullName>
    </recommendedName>
</protein>
<keyword evidence="4" id="KW-0249">Electron transport</keyword>
<evidence type="ECO:0000259" key="9">
    <source>
        <dbReference type="Pfam" id="PF04324"/>
    </source>
</evidence>
<accession>A0A381T579</accession>
<keyword evidence="5" id="KW-0408">Iron</keyword>
<comment type="similarity">
    <text evidence="8">Belongs to the Bfd family.</text>
</comment>
<keyword evidence="1" id="KW-0813">Transport</keyword>
<keyword evidence="6" id="KW-0411">Iron-sulfur</keyword>
<evidence type="ECO:0000256" key="2">
    <source>
        <dbReference type="ARBA" id="ARBA00022714"/>
    </source>
</evidence>
<keyword evidence="3" id="KW-0479">Metal-binding</keyword>
<dbReference type="PANTHER" id="PTHR37424:SF1">
    <property type="entry name" value="BACTERIOFERRITIN-ASSOCIATED FERREDOXIN"/>
    <property type="match status" value="1"/>
</dbReference>
<evidence type="ECO:0000256" key="3">
    <source>
        <dbReference type="ARBA" id="ARBA00022723"/>
    </source>
</evidence>
<dbReference type="GO" id="GO:0051537">
    <property type="term" value="F:2 iron, 2 sulfur cluster binding"/>
    <property type="evidence" value="ECO:0007669"/>
    <property type="project" value="UniProtKB-KW"/>
</dbReference>
<evidence type="ECO:0000256" key="1">
    <source>
        <dbReference type="ARBA" id="ARBA00022448"/>
    </source>
</evidence>
<dbReference type="Gene3D" id="1.10.10.1100">
    <property type="entry name" value="BFD-like [2Fe-2S]-binding domain"/>
    <property type="match status" value="1"/>
</dbReference>
<keyword evidence="2" id="KW-0001">2Fe-2S</keyword>
<dbReference type="GO" id="GO:0046872">
    <property type="term" value="F:metal ion binding"/>
    <property type="evidence" value="ECO:0007669"/>
    <property type="project" value="UniProtKB-KW"/>
</dbReference>
<dbReference type="PANTHER" id="PTHR37424">
    <property type="entry name" value="BACTERIOFERRITIN-ASSOCIATED FERREDOXIN"/>
    <property type="match status" value="1"/>
</dbReference>
<organism evidence="10">
    <name type="scientific">marine metagenome</name>
    <dbReference type="NCBI Taxonomy" id="408172"/>
    <lineage>
        <taxon>unclassified sequences</taxon>
        <taxon>metagenomes</taxon>
        <taxon>ecological metagenomes</taxon>
    </lineage>
</organism>
<sequence length="67" mass="7319">MYICVCNSITDTQIRAAVTKGYATLGDLRENLGIATCCGSCIPMTESILDESHNEHSKPRLYKPLTA</sequence>
<dbReference type="AlphaFoldDB" id="A0A381T579"/>
<evidence type="ECO:0000256" key="5">
    <source>
        <dbReference type="ARBA" id="ARBA00023004"/>
    </source>
</evidence>
<proteinExistence type="inferred from homology"/>
<evidence type="ECO:0000256" key="4">
    <source>
        <dbReference type="ARBA" id="ARBA00022982"/>
    </source>
</evidence>
<dbReference type="InterPro" id="IPR007419">
    <property type="entry name" value="BFD-like_2Fe2S-bd_dom"/>
</dbReference>
<evidence type="ECO:0000256" key="6">
    <source>
        <dbReference type="ARBA" id="ARBA00023014"/>
    </source>
</evidence>
<evidence type="ECO:0000313" key="10">
    <source>
        <dbReference type="EMBL" id="SVA10899.1"/>
    </source>
</evidence>